<organism evidence="2 3">
    <name type="scientific">Rhizobium hidalgonense</name>
    <dbReference type="NCBI Taxonomy" id="1538159"/>
    <lineage>
        <taxon>Bacteria</taxon>
        <taxon>Pseudomonadati</taxon>
        <taxon>Pseudomonadota</taxon>
        <taxon>Alphaproteobacteria</taxon>
        <taxon>Hyphomicrobiales</taxon>
        <taxon>Rhizobiaceae</taxon>
        <taxon>Rhizobium/Agrobacterium group</taxon>
        <taxon>Rhizobium</taxon>
    </lineage>
</organism>
<comment type="caution">
    <text evidence="2">The sequence shown here is derived from an EMBL/GenBank/DDBJ whole genome shotgun (WGS) entry which is preliminary data.</text>
</comment>
<feature type="transmembrane region" description="Helical" evidence="1">
    <location>
        <begin position="35"/>
        <end position="54"/>
    </location>
</feature>
<proteinExistence type="predicted"/>
<evidence type="ECO:0000256" key="1">
    <source>
        <dbReference type="SAM" id="Phobius"/>
    </source>
</evidence>
<accession>A0AAJ2H178</accession>
<feature type="transmembrane region" description="Helical" evidence="1">
    <location>
        <begin position="105"/>
        <end position="127"/>
    </location>
</feature>
<dbReference type="RefSeq" id="WP_310857454.1">
    <property type="nucleotide sequence ID" value="NZ_JAVLSD010000056.1"/>
</dbReference>
<protein>
    <submittedName>
        <fullName evidence="2">Uncharacterized protein</fullName>
    </submittedName>
</protein>
<evidence type="ECO:0000313" key="3">
    <source>
        <dbReference type="Proteomes" id="UP001268610"/>
    </source>
</evidence>
<reference evidence="2" key="1">
    <citation type="submission" date="2023-04" db="EMBL/GenBank/DDBJ databases">
        <title>Genomic characterization of faba bean (Vicia faba) microsymbionts in Mexican soils.</title>
        <authorList>
            <person name="Rivera Orduna F.N."/>
            <person name="Guevara-Luna J."/>
            <person name="Yan J."/>
            <person name="Arroyo-Herrera I."/>
            <person name="Li Y."/>
            <person name="Vasquez-Murrieta M.S."/>
            <person name="Wang E.T."/>
        </authorList>
    </citation>
    <scope>NUCLEOTIDE SEQUENCE</scope>
    <source>
        <strain evidence="2">CH26</strain>
    </source>
</reference>
<feature type="non-terminal residue" evidence="2">
    <location>
        <position position="1"/>
    </location>
</feature>
<keyword evidence="1" id="KW-0812">Transmembrane</keyword>
<dbReference type="Proteomes" id="UP001268610">
    <property type="component" value="Unassembled WGS sequence"/>
</dbReference>
<gene>
    <name evidence="2" type="ORF">RJJ65_34280</name>
</gene>
<feature type="transmembrane region" description="Helical" evidence="1">
    <location>
        <begin position="74"/>
        <end position="93"/>
    </location>
</feature>
<keyword evidence="1" id="KW-0472">Membrane</keyword>
<evidence type="ECO:0000313" key="2">
    <source>
        <dbReference type="EMBL" id="MDR9777610.1"/>
    </source>
</evidence>
<name>A0AAJ2H178_9HYPH</name>
<dbReference type="AlphaFoldDB" id="A0AAJ2H178"/>
<sequence length="478" mass="54256">PPHVLVGLMLLHKSFEGGPRNPLQQMRKSGGSMRYVLVMIGAVCLVYAAWHAAMVRSTAIRLEPAGYQLTYNCLSLQFSCAGMSLLLSIPLVVCAFPPRSIMYRLTVFAVITITAGSAYASGVPFFASPDVPDYTAKMIVRDAYDAKGDRQRVVQHHNGWIRIEEQGNEETNLSYGHFFKNVVLRATRRNGEISSFEVRQVEPSQDYYGITEVRETDDVETVGGEQCRWRQIVRRMDRGESSPIWMTCLTEDGIEIATKVLFSSGKVMSETRLTDLRRGPVPEAVVRPPTQLLEAGTWLAPLPRYDDYTPNPGDFEAELVSHRSKERLLRHYPWWLRQRDRGDGSILITVWNELEDQGLQYSASKGERMFEAVRSSSIPSPEFRRFDEDYGMVDLREQDRLLGEDCAWYDRTPNTADGGLRQCLTSDGIPLIDDHWSGWGDSERFNIVTLTRRPVGMDEMQPPRDYLEPAAWGISPPY</sequence>
<dbReference type="EMBL" id="JAVLSF010000056">
    <property type="protein sequence ID" value="MDR9777610.1"/>
    <property type="molecule type" value="Genomic_DNA"/>
</dbReference>
<keyword evidence="1" id="KW-1133">Transmembrane helix</keyword>